<dbReference type="InterPro" id="IPR022533">
    <property type="entry name" value="Cox20"/>
</dbReference>
<keyword evidence="6 9" id="KW-1133">Transmembrane helix</keyword>
<comment type="similarity">
    <text evidence="2">Belongs to the COX20 family.</text>
</comment>
<evidence type="ECO:0000313" key="10">
    <source>
        <dbReference type="EMBL" id="EFN75290.1"/>
    </source>
</evidence>
<dbReference type="FunCoup" id="E2C9V3">
    <property type="interactions" value="532"/>
</dbReference>
<organism evidence="11">
    <name type="scientific">Harpegnathos saltator</name>
    <name type="common">Jerdon's jumping ant</name>
    <dbReference type="NCBI Taxonomy" id="610380"/>
    <lineage>
        <taxon>Eukaryota</taxon>
        <taxon>Metazoa</taxon>
        <taxon>Ecdysozoa</taxon>
        <taxon>Arthropoda</taxon>
        <taxon>Hexapoda</taxon>
        <taxon>Insecta</taxon>
        <taxon>Pterygota</taxon>
        <taxon>Neoptera</taxon>
        <taxon>Endopterygota</taxon>
        <taxon>Hymenoptera</taxon>
        <taxon>Apocrita</taxon>
        <taxon>Aculeata</taxon>
        <taxon>Formicoidea</taxon>
        <taxon>Formicidae</taxon>
        <taxon>Ponerinae</taxon>
        <taxon>Ponerini</taxon>
        <taxon>Harpegnathos</taxon>
    </lineage>
</organism>
<evidence type="ECO:0000313" key="11">
    <source>
        <dbReference type="Proteomes" id="UP000008237"/>
    </source>
</evidence>
<accession>E2C9V3</accession>
<evidence type="ECO:0000256" key="6">
    <source>
        <dbReference type="ARBA" id="ARBA00022989"/>
    </source>
</evidence>
<dbReference type="PANTHER" id="PTHR31586">
    <property type="entry name" value="CYTOCHROME C OXIDASE PROTEIN 20"/>
    <property type="match status" value="1"/>
</dbReference>
<evidence type="ECO:0000256" key="4">
    <source>
        <dbReference type="ARBA" id="ARBA00022692"/>
    </source>
</evidence>
<gene>
    <name evidence="10" type="ORF">EAI_03113</name>
</gene>
<dbReference type="OMA" id="VSQIPCF"/>
<evidence type="ECO:0000256" key="1">
    <source>
        <dbReference type="ARBA" id="ARBA00004273"/>
    </source>
</evidence>
<dbReference type="EMBL" id="GL453902">
    <property type="protein sequence ID" value="EFN75290.1"/>
    <property type="molecule type" value="Genomic_DNA"/>
</dbReference>
<keyword evidence="7" id="KW-0496">Mitochondrion</keyword>
<evidence type="ECO:0000256" key="8">
    <source>
        <dbReference type="ARBA" id="ARBA00023136"/>
    </source>
</evidence>
<dbReference type="PANTHER" id="PTHR31586:SF1">
    <property type="entry name" value="CYTOCHROME C OXIDASE ASSEMBLY PROTEIN COX20, MITOCHONDRIAL"/>
    <property type="match status" value="1"/>
</dbReference>
<evidence type="ECO:0000256" key="7">
    <source>
        <dbReference type="ARBA" id="ARBA00023128"/>
    </source>
</evidence>
<name>E2C9V3_HARSA</name>
<sequence>METPDTEPDDKSKAVMLLGRDIRKVTCFKNSVLFGIYSGVAAGLVTFLFTSRVRLATNVAMGSYMGVSLSYWCFCRYTFVKNKYAITAMQNRIQETRGTRAIGTLQNNDQQKMEDA</sequence>
<keyword evidence="4 9" id="KW-0812">Transmembrane</keyword>
<keyword evidence="11" id="KW-1185">Reference proteome</keyword>
<dbReference type="OrthoDB" id="14603at2759"/>
<dbReference type="PRINTS" id="PR02049">
    <property type="entry name" value="PROTEINF36A"/>
</dbReference>
<feature type="transmembrane region" description="Helical" evidence="9">
    <location>
        <begin position="55"/>
        <end position="74"/>
    </location>
</feature>
<evidence type="ECO:0000256" key="9">
    <source>
        <dbReference type="SAM" id="Phobius"/>
    </source>
</evidence>
<reference evidence="10 11" key="1">
    <citation type="journal article" date="2010" name="Science">
        <title>Genomic comparison of the ants Camponotus floridanus and Harpegnathos saltator.</title>
        <authorList>
            <person name="Bonasio R."/>
            <person name="Zhang G."/>
            <person name="Ye C."/>
            <person name="Mutti N.S."/>
            <person name="Fang X."/>
            <person name="Qin N."/>
            <person name="Donahue G."/>
            <person name="Yang P."/>
            <person name="Li Q."/>
            <person name="Li C."/>
            <person name="Zhang P."/>
            <person name="Huang Z."/>
            <person name="Berger S.L."/>
            <person name="Reinberg D."/>
            <person name="Wang J."/>
            <person name="Liebig J."/>
        </authorList>
    </citation>
    <scope>NUCLEOTIDE SEQUENCE [LARGE SCALE GENOMIC DNA]</scope>
    <source>
        <strain evidence="10 11">R22 G/1</strain>
    </source>
</reference>
<evidence type="ECO:0000256" key="3">
    <source>
        <dbReference type="ARBA" id="ARBA00017689"/>
    </source>
</evidence>
<feature type="transmembrane region" description="Helical" evidence="9">
    <location>
        <begin position="32"/>
        <end position="49"/>
    </location>
</feature>
<keyword evidence="5" id="KW-0999">Mitochondrion inner membrane</keyword>
<protein>
    <recommendedName>
        <fullName evidence="3">Cytochrome c oxidase assembly protein COX20, mitochondrial</fullName>
    </recommendedName>
</protein>
<proteinExistence type="inferred from homology"/>
<dbReference type="Pfam" id="PF12597">
    <property type="entry name" value="Cox20"/>
    <property type="match status" value="1"/>
</dbReference>
<dbReference type="KEGG" id="hst:105191516"/>
<comment type="subcellular location">
    <subcellularLocation>
        <location evidence="1">Mitochondrion inner membrane</location>
    </subcellularLocation>
</comment>
<evidence type="ECO:0000256" key="5">
    <source>
        <dbReference type="ARBA" id="ARBA00022792"/>
    </source>
</evidence>
<dbReference type="AlphaFoldDB" id="E2C9V3"/>
<dbReference type="Proteomes" id="UP000008237">
    <property type="component" value="Unassembled WGS sequence"/>
</dbReference>
<dbReference type="GO" id="GO:0005743">
    <property type="term" value="C:mitochondrial inner membrane"/>
    <property type="evidence" value="ECO:0007669"/>
    <property type="project" value="UniProtKB-SubCell"/>
</dbReference>
<dbReference type="GO" id="GO:0033617">
    <property type="term" value="P:mitochondrial respiratory chain complex IV assembly"/>
    <property type="evidence" value="ECO:0007669"/>
    <property type="project" value="InterPro"/>
</dbReference>
<keyword evidence="8 9" id="KW-0472">Membrane</keyword>
<evidence type="ECO:0000256" key="2">
    <source>
        <dbReference type="ARBA" id="ARBA00009575"/>
    </source>
</evidence>
<dbReference type="InParanoid" id="E2C9V3"/>